<feature type="transmembrane region" description="Helical" evidence="1">
    <location>
        <begin position="114"/>
        <end position="136"/>
    </location>
</feature>
<protein>
    <submittedName>
        <fullName evidence="2">Uncharacterized protein</fullName>
    </submittedName>
</protein>
<keyword evidence="1" id="KW-0472">Membrane</keyword>
<evidence type="ECO:0000313" key="3">
    <source>
        <dbReference type="Proteomes" id="UP000794436"/>
    </source>
</evidence>
<dbReference type="AlphaFoldDB" id="A0A8K1CJ62"/>
<comment type="caution">
    <text evidence="2">The sequence shown here is derived from an EMBL/GenBank/DDBJ whole genome shotgun (WGS) entry which is preliminary data.</text>
</comment>
<keyword evidence="3" id="KW-1185">Reference proteome</keyword>
<reference evidence="2" key="1">
    <citation type="submission" date="2019-03" db="EMBL/GenBank/DDBJ databases">
        <title>Long read genome sequence of the mycoparasitic Pythium oligandrum ATCC 38472 isolated from sugarbeet rhizosphere.</title>
        <authorList>
            <person name="Gaulin E."/>
        </authorList>
    </citation>
    <scope>NUCLEOTIDE SEQUENCE</scope>
    <source>
        <strain evidence="2">ATCC 38472_TT</strain>
    </source>
</reference>
<gene>
    <name evidence="2" type="ORF">Poli38472_002103</name>
</gene>
<keyword evidence="1" id="KW-1133">Transmembrane helix</keyword>
<feature type="transmembrane region" description="Helical" evidence="1">
    <location>
        <begin position="437"/>
        <end position="462"/>
    </location>
</feature>
<feature type="transmembrane region" description="Helical" evidence="1">
    <location>
        <begin position="544"/>
        <end position="569"/>
    </location>
</feature>
<evidence type="ECO:0000256" key="1">
    <source>
        <dbReference type="SAM" id="Phobius"/>
    </source>
</evidence>
<feature type="transmembrane region" description="Helical" evidence="1">
    <location>
        <begin position="505"/>
        <end position="523"/>
    </location>
</feature>
<feature type="transmembrane region" description="Helical" evidence="1">
    <location>
        <begin position="81"/>
        <end position="102"/>
    </location>
</feature>
<dbReference type="OrthoDB" id="108146at2759"/>
<feature type="transmembrane region" description="Helical" evidence="1">
    <location>
        <begin position="179"/>
        <end position="197"/>
    </location>
</feature>
<dbReference type="Proteomes" id="UP000794436">
    <property type="component" value="Unassembled WGS sequence"/>
</dbReference>
<evidence type="ECO:0000313" key="2">
    <source>
        <dbReference type="EMBL" id="TMW63162.1"/>
    </source>
</evidence>
<keyword evidence="1" id="KW-0812">Transmembrane</keyword>
<organism evidence="2 3">
    <name type="scientific">Pythium oligandrum</name>
    <name type="common">Mycoparasitic fungus</name>
    <dbReference type="NCBI Taxonomy" id="41045"/>
    <lineage>
        <taxon>Eukaryota</taxon>
        <taxon>Sar</taxon>
        <taxon>Stramenopiles</taxon>
        <taxon>Oomycota</taxon>
        <taxon>Peronosporomycetes</taxon>
        <taxon>Pythiales</taxon>
        <taxon>Pythiaceae</taxon>
        <taxon>Pythium</taxon>
    </lineage>
</organism>
<proteinExistence type="predicted"/>
<accession>A0A8K1CJ62</accession>
<feature type="transmembrane region" description="Helical" evidence="1">
    <location>
        <begin position="142"/>
        <end position="167"/>
    </location>
</feature>
<name>A0A8K1CJ62_PYTOL</name>
<feature type="transmembrane region" description="Helical" evidence="1">
    <location>
        <begin position="45"/>
        <end position="69"/>
    </location>
</feature>
<sequence length="621" mass="70340">MPWRQALLRAVELWEKYQVELHGQYPVERLYDLESYSATVSPLRVALVLLVTPLPCLAVVTLADLLPLGDPARGLAHSHVFWLRTAITTSLLGAFVVQQFRFCIDDLNMNNAQLVLISLLAGCGGTAVGFCLAYLIGYPMPFIIQCGGLSFVIILVVCFAVGWGRLFRDNARARRQLRNAMGILMVQWYLTLVYPIYNAVFVRLRGSHQAAFALVFPVLKIIGKNGMARFCKDMEDATPEVVVMNIEIFHALFTTYCMQSSSSMLTIAMIMGFDALLAWTSLHDVDVLASDIRRIGDKPRSLLRVFDAVASLDERRIRPVLRTVMRIVKTDPLVRGSGTFRLVSSTQSRRLTLPSLLQGSSIVPVDNSQLLPQSPRAAVSSEGRCNSENIPPVKGKVVSPVISQASLTNAWETDCLTPGERLEFVQKTLQLLHLTEFVLLIEFVEIIIPLIYSFYLVICFQLPNRKYYPHLRDLDESQLREIVARVLMYSVMESTLLYLTEYVILIEYVEVIISAIYSIYLEVCFRLPNRKYHPQLSSVDATQLASITTNVLVYALLEFISLLVLSLLLHNKLSVPPIYQLAFVLEKQWWLVQFKLTFWMMFTVLQTLEHAGENDQDRETN</sequence>
<dbReference type="EMBL" id="SPLM01000072">
    <property type="protein sequence ID" value="TMW63162.1"/>
    <property type="molecule type" value="Genomic_DNA"/>
</dbReference>